<dbReference type="InterPro" id="IPR014043">
    <property type="entry name" value="Acyl_transferase_dom"/>
</dbReference>
<feature type="domain" description="Carrier" evidence="8">
    <location>
        <begin position="886"/>
        <end position="961"/>
    </location>
</feature>
<dbReference type="PROSITE" id="PS50075">
    <property type="entry name" value="CARRIER"/>
    <property type="match status" value="1"/>
</dbReference>
<dbReference type="SMART" id="SM01294">
    <property type="entry name" value="PKS_PP_betabranch"/>
    <property type="match status" value="1"/>
</dbReference>
<dbReference type="InterPro" id="IPR001227">
    <property type="entry name" value="Ac_transferase_dom_sf"/>
</dbReference>
<accession>A0ABW7PPU6</accession>
<dbReference type="InterPro" id="IPR009081">
    <property type="entry name" value="PP-bd_ACP"/>
</dbReference>
<dbReference type="InterPro" id="IPR055123">
    <property type="entry name" value="SpnB-like_Rossmann"/>
</dbReference>
<dbReference type="SUPFAM" id="SSF51735">
    <property type="entry name" value="NAD(P)-binding Rossmann-fold domains"/>
    <property type="match status" value="2"/>
</dbReference>
<dbReference type="GO" id="GO:0016874">
    <property type="term" value="F:ligase activity"/>
    <property type="evidence" value="ECO:0007669"/>
    <property type="project" value="UniProtKB-KW"/>
</dbReference>
<dbReference type="InterPro" id="IPR013968">
    <property type="entry name" value="PKS_KR"/>
</dbReference>
<evidence type="ECO:0000256" key="7">
    <source>
        <dbReference type="PROSITE-ProRule" id="PRU01363"/>
    </source>
</evidence>
<organism evidence="10 11">
    <name type="scientific">Streptomyces racemochromogenes</name>
    <dbReference type="NCBI Taxonomy" id="67353"/>
    <lineage>
        <taxon>Bacteria</taxon>
        <taxon>Bacillati</taxon>
        <taxon>Actinomycetota</taxon>
        <taxon>Actinomycetes</taxon>
        <taxon>Kitasatosporales</taxon>
        <taxon>Streptomycetaceae</taxon>
        <taxon>Streptomyces</taxon>
    </lineage>
</organism>
<gene>
    <name evidence="10" type="ORF">WDV06_33930</name>
</gene>
<protein>
    <submittedName>
        <fullName evidence="10">Type I polyketide synthase</fullName>
        <ecNumber evidence="10">6.4.-.-</ecNumber>
    </submittedName>
</protein>
<dbReference type="SMART" id="SM00822">
    <property type="entry name" value="PKS_KR"/>
    <property type="match status" value="1"/>
</dbReference>
<feature type="region of interest" description="C-terminal hotdog fold" evidence="7">
    <location>
        <begin position="267"/>
        <end position="413"/>
    </location>
</feature>
<dbReference type="Gene3D" id="3.30.70.3290">
    <property type="match status" value="1"/>
</dbReference>
<comment type="pathway">
    <text evidence="1">Antibiotic biosynthesis.</text>
</comment>
<dbReference type="InterPro" id="IPR050091">
    <property type="entry name" value="PKS_NRPS_Biosynth_Enz"/>
</dbReference>
<evidence type="ECO:0000256" key="2">
    <source>
        <dbReference type="ARBA" id="ARBA00022450"/>
    </source>
</evidence>
<dbReference type="InterPro" id="IPR042104">
    <property type="entry name" value="PKS_dehydratase_sf"/>
</dbReference>
<name>A0ABW7PPU6_9ACTN</name>
<dbReference type="Gene3D" id="3.40.366.10">
    <property type="entry name" value="Malonyl-Coenzyme A Acyl Carrier Protein, domain 2"/>
    <property type="match status" value="1"/>
</dbReference>
<dbReference type="InterPro" id="IPR049900">
    <property type="entry name" value="PKS_mFAS_DH"/>
</dbReference>
<keyword evidence="2" id="KW-0596">Phosphopantetheine</keyword>
<dbReference type="InterPro" id="IPR049552">
    <property type="entry name" value="PKS_DH_N"/>
</dbReference>
<dbReference type="PROSITE" id="PS52019">
    <property type="entry name" value="PKS_MFAS_DH"/>
    <property type="match status" value="1"/>
</dbReference>
<feature type="region of interest" description="N-terminal hotdog fold" evidence="7">
    <location>
        <begin position="128"/>
        <end position="253"/>
    </location>
</feature>
<keyword evidence="4" id="KW-0808">Transferase</keyword>
<dbReference type="EC" id="6.4.-.-" evidence="10"/>
<dbReference type="RefSeq" id="WP_395513669.1">
    <property type="nucleotide sequence ID" value="NZ_JBBDHD010000175.1"/>
</dbReference>
<evidence type="ECO:0000256" key="4">
    <source>
        <dbReference type="ARBA" id="ARBA00022679"/>
    </source>
</evidence>
<dbReference type="Pfam" id="PF22953">
    <property type="entry name" value="SpnB_Rossmann"/>
    <property type="match status" value="1"/>
</dbReference>
<keyword evidence="6" id="KW-0511">Multifunctional enzyme</keyword>
<dbReference type="Gene3D" id="3.10.129.110">
    <property type="entry name" value="Polyketide synthase dehydratase"/>
    <property type="match status" value="1"/>
</dbReference>
<evidence type="ECO:0000256" key="6">
    <source>
        <dbReference type="ARBA" id="ARBA00023268"/>
    </source>
</evidence>
<dbReference type="Gene3D" id="1.10.1200.10">
    <property type="entry name" value="ACP-like"/>
    <property type="match status" value="1"/>
</dbReference>
<dbReference type="Pfam" id="PF00550">
    <property type="entry name" value="PP-binding"/>
    <property type="match status" value="1"/>
</dbReference>
<sequence length="1041" mass="107178">GYWYRNLRGQVGFGPAVAELTAQGHTVFVEVSAHPVLVQPINETVDGMGTDAVVTGSLRREDGGMRRLLTSMAELFVRGVAVDWAALLPAATARVELPTYAFDHRHYWLHATEAATDAASLGQAEAGHPLLGAVVRLPQSDGLVFTSRLSVRSHPWLAQHSIGGVLLVPGTGLVELAVRAGDETGCGLLEELVIEAPLVIPDHGGVRVQVAVGAPAGNGSRPVDVYSLREDAADGEEWTRHATGTLSPVPAAPAGGFDFAAWPPAGAQPVDVDAPVFYDDLRAHGLAYGPAFQGLRAVWRRGEEVFAEVALPDEERKEAGAFGLHPALLDAALQAGTFAPPAGTAGEEGTGEPRLAFSWNGLALHAAGASALRVRVAPSGPDALSFQAADETGGLVVTLDSLVSRPVSAQQLETAARNGHSDALFAVEWTELTSSADEAAPSWAPVADADDVAALAEAGPVPAVALLEAVGGAGEDAALALVSRVLGAVQAWLAGAGPEESRLVVATRGAVPAGDGGTVTDPAASAVWGLVRAAQAENPDRLVLVDLDPAAEGGAESVLGAVLAGGEPQVAVRGTTLSVPRLVRTGGEAPDVPAVFAPDGTVLVSGGGSLGSLIARHLVVRHGVRHLLLASRRGPQAEGVRELVDELTAEGAAVTVTACDLSDRGQAEALLASVPAEHPLTGVVHTAGVFEAGLVEALTPGQLAKLFAPKVDAVRHLDELTRGLDLDAFIVYSSASSVFMGAGSSGYAAANAFLDGLMDHRRAAGLPALSLAWGTWAHATNMTTHLSADDQARMSRRASRDGVVALTPAEGMELFDAAVAAGRPLLVPAKLDLRGVRAGAAARGGVPHLLRGLVPVGRQQARAAAAGDGGGLMRRLAELDPADQEALLLDLVRTQAALVLGHTDPAGVRAETAFKDVGFDSLTSVELRNRIREATGLKLPATLVFDHPTPLVLARHLRDGLGIGDDALARVNSRLEDVESLISTLTLDASMKAGIALRLQGLLARCNGALGTSDAPTVADQLESASADEIFEFIDGEFGLL</sequence>
<dbReference type="SMART" id="SM00826">
    <property type="entry name" value="PKS_DH"/>
    <property type="match status" value="1"/>
</dbReference>
<feature type="non-terminal residue" evidence="10">
    <location>
        <position position="1"/>
    </location>
</feature>
<dbReference type="EMBL" id="JBBDHD010000175">
    <property type="protein sequence ID" value="MFH7600061.1"/>
    <property type="molecule type" value="Genomic_DNA"/>
</dbReference>
<dbReference type="InterPro" id="IPR049551">
    <property type="entry name" value="PKS_DH_C"/>
</dbReference>
<dbReference type="InterPro" id="IPR057326">
    <property type="entry name" value="KR_dom"/>
</dbReference>
<feature type="domain" description="PKS/mFAS DH" evidence="9">
    <location>
        <begin position="128"/>
        <end position="413"/>
    </location>
</feature>
<dbReference type="InterPro" id="IPR036736">
    <property type="entry name" value="ACP-like_sf"/>
</dbReference>
<dbReference type="InterPro" id="IPR036291">
    <property type="entry name" value="NAD(P)-bd_dom_sf"/>
</dbReference>
<reference evidence="10 11" key="1">
    <citation type="submission" date="2024-03" db="EMBL/GenBank/DDBJ databases">
        <title>Whole genome sequencing of Streptomyces racemochromogenes, to identify antimicrobial biosynthetic gene clusters.</title>
        <authorList>
            <person name="Suryawanshi P."/>
            <person name="Krishnaraj P.U."/>
            <person name="Arun Y.P."/>
            <person name="Suryawanshi M.P."/>
            <person name="Rakshit O."/>
        </authorList>
    </citation>
    <scope>NUCLEOTIDE SEQUENCE [LARGE SCALE GENOMIC DNA]</scope>
    <source>
        <strain evidence="10 11">AUDT626</strain>
    </source>
</reference>
<dbReference type="SMART" id="SM00823">
    <property type="entry name" value="PKS_PP"/>
    <property type="match status" value="1"/>
</dbReference>
<dbReference type="InterPro" id="IPR020806">
    <property type="entry name" value="PKS_PP-bd"/>
</dbReference>
<comment type="caution">
    <text evidence="10">The sequence shown here is derived from an EMBL/GenBank/DDBJ whole genome shotgun (WGS) entry which is preliminary data.</text>
</comment>
<keyword evidence="3" id="KW-0597">Phosphoprotein</keyword>
<dbReference type="Pfam" id="PF00698">
    <property type="entry name" value="Acyl_transf_1"/>
    <property type="match status" value="1"/>
</dbReference>
<dbReference type="Proteomes" id="UP001610631">
    <property type="component" value="Unassembled WGS sequence"/>
</dbReference>
<dbReference type="Pfam" id="PF21089">
    <property type="entry name" value="PKS_DH_N"/>
    <property type="match status" value="1"/>
</dbReference>
<dbReference type="Pfam" id="PF08659">
    <property type="entry name" value="KR"/>
    <property type="match status" value="1"/>
</dbReference>
<evidence type="ECO:0000313" key="10">
    <source>
        <dbReference type="EMBL" id="MFH7600061.1"/>
    </source>
</evidence>
<evidence type="ECO:0000256" key="1">
    <source>
        <dbReference type="ARBA" id="ARBA00004792"/>
    </source>
</evidence>
<dbReference type="Pfam" id="PF14765">
    <property type="entry name" value="PS-DH"/>
    <property type="match status" value="1"/>
</dbReference>
<dbReference type="SUPFAM" id="SSF52151">
    <property type="entry name" value="FabD/lysophospholipase-like"/>
    <property type="match status" value="1"/>
</dbReference>
<evidence type="ECO:0000256" key="3">
    <source>
        <dbReference type="ARBA" id="ARBA00022553"/>
    </source>
</evidence>
<dbReference type="SUPFAM" id="SSF47336">
    <property type="entry name" value="ACP-like"/>
    <property type="match status" value="1"/>
</dbReference>
<evidence type="ECO:0000259" key="9">
    <source>
        <dbReference type="PROSITE" id="PS52019"/>
    </source>
</evidence>
<dbReference type="Gene3D" id="3.40.50.720">
    <property type="entry name" value="NAD(P)-binding Rossmann-like Domain"/>
    <property type="match status" value="1"/>
</dbReference>
<evidence type="ECO:0000256" key="5">
    <source>
        <dbReference type="ARBA" id="ARBA00023194"/>
    </source>
</evidence>
<dbReference type="InterPro" id="IPR020807">
    <property type="entry name" value="PKS_DH"/>
</dbReference>
<dbReference type="InterPro" id="IPR006162">
    <property type="entry name" value="Ppantetheine_attach_site"/>
</dbReference>
<evidence type="ECO:0000313" key="11">
    <source>
        <dbReference type="Proteomes" id="UP001610631"/>
    </source>
</evidence>
<evidence type="ECO:0000259" key="8">
    <source>
        <dbReference type="PROSITE" id="PS50075"/>
    </source>
</evidence>
<keyword evidence="5" id="KW-0045">Antibiotic biosynthesis</keyword>
<proteinExistence type="predicted"/>
<dbReference type="PROSITE" id="PS00012">
    <property type="entry name" value="PHOSPHOPANTETHEINE"/>
    <property type="match status" value="1"/>
</dbReference>
<dbReference type="PANTHER" id="PTHR43775:SF51">
    <property type="entry name" value="INACTIVE PHENOLPHTHIOCEROL SYNTHESIS POLYKETIDE SYNTHASE TYPE I PKS1-RELATED"/>
    <property type="match status" value="1"/>
</dbReference>
<feature type="active site" description="Proton acceptor; for dehydratase activity" evidence="7">
    <location>
        <position position="160"/>
    </location>
</feature>
<keyword evidence="10" id="KW-0436">Ligase</keyword>
<dbReference type="PANTHER" id="PTHR43775">
    <property type="entry name" value="FATTY ACID SYNTHASE"/>
    <property type="match status" value="1"/>
</dbReference>
<keyword evidence="11" id="KW-1185">Reference proteome</keyword>
<feature type="active site" description="Proton donor; for dehydratase activity" evidence="7">
    <location>
        <position position="330"/>
    </location>
</feature>
<dbReference type="InterPro" id="IPR016035">
    <property type="entry name" value="Acyl_Trfase/lysoPLipase"/>
</dbReference>
<dbReference type="CDD" id="cd08956">
    <property type="entry name" value="KR_3_FAS_SDR_x"/>
    <property type="match status" value="1"/>
</dbReference>